<evidence type="ECO:0000259" key="1">
    <source>
        <dbReference type="SMART" id="SM00485"/>
    </source>
</evidence>
<dbReference type="OrthoDB" id="2148513at2759"/>
<dbReference type="SMART" id="SM00485">
    <property type="entry name" value="XPGN"/>
    <property type="match status" value="1"/>
</dbReference>
<keyword evidence="3" id="KW-1185">Reference proteome</keyword>
<dbReference type="PANTHER" id="PTHR11081">
    <property type="entry name" value="FLAP ENDONUCLEASE FAMILY MEMBER"/>
    <property type="match status" value="1"/>
</dbReference>
<dbReference type="CDD" id="cd09870">
    <property type="entry name" value="PIN_YEN1"/>
    <property type="match status" value="1"/>
</dbReference>
<proteinExistence type="predicted"/>
<organism evidence="2 3">
    <name type="scientific">Laccaria amethystina LaAM-08-1</name>
    <dbReference type="NCBI Taxonomy" id="1095629"/>
    <lineage>
        <taxon>Eukaryota</taxon>
        <taxon>Fungi</taxon>
        <taxon>Dikarya</taxon>
        <taxon>Basidiomycota</taxon>
        <taxon>Agaricomycotina</taxon>
        <taxon>Agaricomycetes</taxon>
        <taxon>Agaricomycetidae</taxon>
        <taxon>Agaricales</taxon>
        <taxon>Agaricineae</taxon>
        <taxon>Hydnangiaceae</taxon>
        <taxon>Laccaria</taxon>
    </lineage>
</organism>
<dbReference type="AlphaFoldDB" id="A0A0C9WY87"/>
<dbReference type="HOGENOM" id="CLU_082498_1_0_1"/>
<dbReference type="GO" id="GO:0017108">
    <property type="term" value="F:5'-flap endonuclease activity"/>
    <property type="evidence" value="ECO:0007669"/>
    <property type="project" value="TreeGrafter"/>
</dbReference>
<dbReference type="EMBL" id="KN839782">
    <property type="protein sequence ID" value="KIJ89397.1"/>
    <property type="molecule type" value="Genomic_DNA"/>
</dbReference>
<dbReference type="Proteomes" id="UP000054477">
    <property type="component" value="Unassembled WGS sequence"/>
</dbReference>
<dbReference type="InterPro" id="IPR029060">
    <property type="entry name" value="PIN-like_dom_sf"/>
</dbReference>
<name>A0A0C9WY87_9AGAR</name>
<dbReference type="InterPro" id="IPR006084">
    <property type="entry name" value="XPG/Rad2"/>
</dbReference>
<reference evidence="3" key="2">
    <citation type="submission" date="2015-01" db="EMBL/GenBank/DDBJ databases">
        <title>Evolutionary Origins and Diversification of the Mycorrhizal Mutualists.</title>
        <authorList>
            <consortium name="DOE Joint Genome Institute"/>
            <consortium name="Mycorrhizal Genomics Consortium"/>
            <person name="Kohler A."/>
            <person name="Kuo A."/>
            <person name="Nagy L.G."/>
            <person name="Floudas D."/>
            <person name="Copeland A."/>
            <person name="Barry K.W."/>
            <person name="Cichocki N."/>
            <person name="Veneault-Fourrey C."/>
            <person name="LaButti K."/>
            <person name="Lindquist E.A."/>
            <person name="Lipzen A."/>
            <person name="Lundell T."/>
            <person name="Morin E."/>
            <person name="Murat C."/>
            <person name="Riley R."/>
            <person name="Ohm R."/>
            <person name="Sun H."/>
            <person name="Tunlid A."/>
            <person name="Henrissat B."/>
            <person name="Grigoriev I.V."/>
            <person name="Hibbett D.S."/>
            <person name="Martin F."/>
        </authorList>
    </citation>
    <scope>NUCLEOTIDE SEQUENCE [LARGE SCALE GENOMIC DNA]</scope>
    <source>
        <strain evidence="3">LaAM-08-1</strain>
    </source>
</reference>
<dbReference type="Pfam" id="PF00752">
    <property type="entry name" value="XPG_N"/>
    <property type="match status" value="1"/>
</dbReference>
<gene>
    <name evidence="2" type="ORF">K443DRAFT_48684</name>
</gene>
<reference evidence="2 3" key="1">
    <citation type="submission" date="2014-04" db="EMBL/GenBank/DDBJ databases">
        <authorList>
            <consortium name="DOE Joint Genome Institute"/>
            <person name="Kuo A."/>
            <person name="Kohler A."/>
            <person name="Nagy L.G."/>
            <person name="Floudas D."/>
            <person name="Copeland A."/>
            <person name="Barry K.W."/>
            <person name="Cichocki N."/>
            <person name="Veneault-Fourrey C."/>
            <person name="LaButti K."/>
            <person name="Lindquist E.A."/>
            <person name="Lipzen A."/>
            <person name="Lundell T."/>
            <person name="Morin E."/>
            <person name="Murat C."/>
            <person name="Sun H."/>
            <person name="Tunlid A."/>
            <person name="Henrissat B."/>
            <person name="Grigoriev I.V."/>
            <person name="Hibbett D.S."/>
            <person name="Martin F."/>
            <person name="Nordberg H.P."/>
            <person name="Cantor M.N."/>
            <person name="Hua S.X."/>
        </authorList>
    </citation>
    <scope>NUCLEOTIDE SEQUENCE [LARGE SCALE GENOMIC DNA]</scope>
    <source>
        <strain evidence="2 3">LaAM-08-1</strain>
    </source>
</reference>
<evidence type="ECO:0000313" key="3">
    <source>
        <dbReference type="Proteomes" id="UP000054477"/>
    </source>
</evidence>
<dbReference type="SUPFAM" id="SSF88723">
    <property type="entry name" value="PIN domain-like"/>
    <property type="match status" value="1"/>
</dbReference>
<dbReference type="PRINTS" id="PR00853">
    <property type="entry name" value="XPGRADSUPER"/>
</dbReference>
<feature type="domain" description="XPG N-terminal" evidence="1">
    <location>
        <begin position="1"/>
        <end position="113"/>
    </location>
</feature>
<sequence>MGIPGIWEILCKAMQTRSLTELAFLEGFDGNRRGVRTLTIGVDASIWLNQTQAIFHVPGMHYQVGENPELRNLFYRIARFRKLPVHLVFVFDGADRPAMKRGINVCTKAHALTNSFQELIEQYGYSSHTAPGEAEAELAMLNAQQIIDGVLTD</sequence>
<protein>
    <recommendedName>
        <fullName evidence="1">XPG N-terminal domain-containing protein</fullName>
    </recommendedName>
</protein>
<dbReference type="Gene3D" id="3.40.50.1010">
    <property type="entry name" value="5'-nuclease"/>
    <property type="match status" value="2"/>
</dbReference>
<evidence type="ECO:0000313" key="2">
    <source>
        <dbReference type="EMBL" id="KIJ89397.1"/>
    </source>
</evidence>
<accession>A0A0C9WY87</accession>
<dbReference type="PANTHER" id="PTHR11081:SF75">
    <property type="entry name" value="ENDONUCLEASE, PUTATIVE (AFU_ORTHOLOGUE AFUA_3G13260)-RELATED"/>
    <property type="match status" value="1"/>
</dbReference>
<feature type="non-terminal residue" evidence="2">
    <location>
        <position position="153"/>
    </location>
</feature>
<dbReference type="InterPro" id="IPR006085">
    <property type="entry name" value="XPG_DNA_repair_N"/>
</dbReference>